<comment type="caution">
    <text evidence="1">The sequence shown here is derived from an EMBL/GenBank/DDBJ whole genome shotgun (WGS) entry which is preliminary data.</text>
</comment>
<gene>
    <name evidence="1" type="ORF">BV898_17020</name>
</gene>
<dbReference type="AlphaFoldDB" id="A0A9X6NMX2"/>
<keyword evidence="2" id="KW-1185">Reference proteome</keyword>
<evidence type="ECO:0000313" key="1">
    <source>
        <dbReference type="EMBL" id="OWA52569.1"/>
    </source>
</evidence>
<protein>
    <submittedName>
        <fullName evidence="1">Uncharacterized protein</fullName>
    </submittedName>
</protein>
<accession>A0A9X6NMX2</accession>
<sequence>MIISPFLCAEDLSNQTSVALLEERTKTLIFIDKCRMDMQSYLKKDDLAKVQARLARLVEKIRELAALEKDSDSLKEYSNKLLWELVITPADIVKAHEVKQRSIGFVKLFGSQSMKALYGHLSAVRNNKARKYPNTRWVREMPQKTMLKRV</sequence>
<reference evidence="2" key="1">
    <citation type="submission" date="2017-01" db="EMBL/GenBank/DDBJ databases">
        <title>Comparative genomics of anhydrobiosis in the tardigrade Hypsibius dujardini.</title>
        <authorList>
            <person name="Yoshida Y."/>
            <person name="Koutsovoulos G."/>
            <person name="Laetsch D."/>
            <person name="Stevens L."/>
            <person name="Kumar S."/>
            <person name="Horikawa D."/>
            <person name="Ishino K."/>
            <person name="Komine S."/>
            <person name="Tomita M."/>
            <person name="Blaxter M."/>
            <person name="Arakawa K."/>
        </authorList>
    </citation>
    <scope>NUCLEOTIDE SEQUENCE [LARGE SCALE GENOMIC DNA]</scope>
    <source>
        <strain evidence="2">Z151</strain>
    </source>
</reference>
<proteinExistence type="predicted"/>
<evidence type="ECO:0000313" key="2">
    <source>
        <dbReference type="Proteomes" id="UP000192578"/>
    </source>
</evidence>
<dbReference type="Proteomes" id="UP000192578">
    <property type="component" value="Unassembled WGS sequence"/>
</dbReference>
<dbReference type="EMBL" id="MTYJ01000274">
    <property type="protein sequence ID" value="OWA52569.1"/>
    <property type="molecule type" value="Genomic_DNA"/>
</dbReference>
<organism evidence="1 2">
    <name type="scientific">Hypsibius exemplaris</name>
    <name type="common">Freshwater tardigrade</name>
    <dbReference type="NCBI Taxonomy" id="2072580"/>
    <lineage>
        <taxon>Eukaryota</taxon>
        <taxon>Metazoa</taxon>
        <taxon>Ecdysozoa</taxon>
        <taxon>Tardigrada</taxon>
        <taxon>Eutardigrada</taxon>
        <taxon>Parachela</taxon>
        <taxon>Hypsibioidea</taxon>
        <taxon>Hypsibiidae</taxon>
        <taxon>Hypsibius</taxon>
    </lineage>
</organism>
<name>A0A9X6NMX2_HYPEX</name>